<dbReference type="InterPro" id="IPR058600">
    <property type="entry name" value="YhjD-like"/>
</dbReference>
<evidence type="ECO:0000313" key="2">
    <source>
        <dbReference type="Proteomes" id="UP000639396"/>
    </source>
</evidence>
<comment type="caution">
    <text evidence="1">The sequence shown here is derived from an EMBL/GenBank/DDBJ whole genome shotgun (WGS) entry which is preliminary data.</text>
</comment>
<dbReference type="Proteomes" id="UP000639396">
    <property type="component" value="Unassembled WGS sequence"/>
</dbReference>
<dbReference type="Pfam" id="PF26325">
    <property type="entry name" value="YhjD"/>
    <property type="match status" value="1"/>
</dbReference>
<keyword evidence="2" id="KW-1185">Reference proteome</keyword>
<reference evidence="1" key="1">
    <citation type="submission" date="2020-09" db="EMBL/GenBank/DDBJ databases">
        <title>A novel bacterium of genus Paenibacillus, isolated from South China Sea.</title>
        <authorList>
            <person name="Huang H."/>
            <person name="Mo K."/>
            <person name="Hu Y."/>
        </authorList>
    </citation>
    <scope>NUCLEOTIDE SEQUENCE</scope>
    <source>
        <strain evidence="1">IB182363</strain>
    </source>
</reference>
<organism evidence="1 2">
    <name type="scientific">Paenibacillus oceani</name>
    <dbReference type="NCBI Taxonomy" id="2772510"/>
    <lineage>
        <taxon>Bacteria</taxon>
        <taxon>Bacillati</taxon>
        <taxon>Bacillota</taxon>
        <taxon>Bacilli</taxon>
        <taxon>Bacillales</taxon>
        <taxon>Paenibacillaceae</taxon>
        <taxon>Paenibacillus</taxon>
    </lineage>
</organism>
<evidence type="ECO:0000313" key="1">
    <source>
        <dbReference type="EMBL" id="MBD2862661.1"/>
    </source>
</evidence>
<name>A0A927CAX9_9BACL</name>
<gene>
    <name evidence="1" type="ORF">IDH45_11760</name>
</gene>
<accession>A0A927CAX9</accession>
<dbReference type="EMBL" id="JACXJA010000014">
    <property type="protein sequence ID" value="MBD2862661.1"/>
    <property type="molecule type" value="Genomic_DNA"/>
</dbReference>
<protein>
    <submittedName>
        <fullName evidence="1">Uncharacterized protein</fullName>
    </submittedName>
</protein>
<sequence length="123" mass="14561">MKRTPLETQEELQWVLDYMLLPVVLDVLERDIRTLDTLKLTMSLLYIKSLRKVQDRVSGEMAALRGKLKSRGIRIYDQRRAKEQLEADFMCRGYHRKCSMLWGLVKSEVERKLSVYLELDLAQ</sequence>
<dbReference type="AlphaFoldDB" id="A0A927CAX9"/>
<proteinExistence type="predicted"/>